<dbReference type="RefSeq" id="WP_348264536.1">
    <property type="nucleotide sequence ID" value="NZ_CP121196.1"/>
</dbReference>
<gene>
    <name evidence="2" type="ORF">P8935_08375</name>
</gene>
<dbReference type="InterPro" id="IPR021393">
    <property type="entry name" value="DUF3034"/>
</dbReference>
<keyword evidence="1" id="KW-0732">Signal</keyword>
<proteinExistence type="predicted"/>
<sequence length="325" mass="34449">MEKLSLLKRLAAGGAIAATLFAAARINAQNLTLEGQTGGFITPTAYVVYSDKDHVWSHPAIGYHFVNASSVIGYVHTFSIEEGIGNRAEFGYTRSVHTKGNDPNFSGLWDFSGMNIFNAKVVGIKDGQFGPWTPGIGAGFVVRTGDKFVSGAIGQELGGPLKSYTNGDVYVAATKTWLHPPVPFLLNFGLKMTNASIYGLGGQSTRFMGRLFGGLGIPIPIGHNIAAVPAIGFTQEPPQVVNLKFPVLYPPGAGAHIPTTMDYAVRVTQKENPHFAFDIGIGHVAGVIGDTAVPTGLPPPYPPIVLVPIDLKANKVVGTGLSFRY</sequence>
<feature type="chain" id="PRO_5043806316" evidence="1">
    <location>
        <begin position="18"/>
        <end position="325"/>
    </location>
</feature>
<name>A0AAU7DPU7_9BACT</name>
<dbReference type="AlphaFoldDB" id="A0AAU7DPU7"/>
<protein>
    <submittedName>
        <fullName evidence="2">DUF3034 family protein</fullName>
    </submittedName>
</protein>
<organism evidence="2">
    <name type="scientific">Telmatobacter sp. DSM 110680</name>
    <dbReference type="NCBI Taxonomy" id="3036704"/>
    <lineage>
        <taxon>Bacteria</taxon>
        <taxon>Pseudomonadati</taxon>
        <taxon>Acidobacteriota</taxon>
        <taxon>Terriglobia</taxon>
        <taxon>Terriglobales</taxon>
        <taxon>Acidobacteriaceae</taxon>
        <taxon>Telmatobacter</taxon>
    </lineage>
</organism>
<evidence type="ECO:0000256" key="1">
    <source>
        <dbReference type="SAM" id="SignalP"/>
    </source>
</evidence>
<dbReference type="Pfam" id="PF11231">
    <property type="entry name" value="DUF3034"/>
    <property type="match status" value="1"/>
</dbReference>
<feature type="signal peptide" evidence="1">
    <location>
        <begin position="1"/>
        <end position="17"/>
    </location>
</feature>
<dbReference type="EMBL" id="CP121196">
    <property type="protein sequence ID" value="XBH19320.1"/>
    <property type="molecule type" value="Genomic_DNA"/>
</dbReference>
<reference evidence="2" key="1">
    <citation type="submission" date="2023-03" db="EMBL/GenBank/DDBJ databases">
        <title>Edaphobacter sp.</title>
        <authorList>
            <person name="Huber K.J."/>
            <person name="Papendorf J."/>
            <person name="Pilke C."/>
            <person name="Bunk B."/>
            <person name="Sproeer C."/>
            <person name="Pester M."/>
        </authorList>
    </citation>
    <scope>NUCLEOTIDE SEQUENCE</scope>
    <source>
        <strain evidence="2">DSM 110680</strain>
    </source>
</reference>
<evidence type="ECO:0000313" key="2">
    <source>
        <dbReference type="EMBL" id="XBH19320.1"/>
    </source>
</evidence>
<accession>A0AAU7DPU7</accession>